<dbReference type="InterPro" id="IPR036291">
    <property type="entry name" value="NAD(P)-bd_dom_sf"/>
</dbReference>
<reference evidence="5" key="1">
    <citation type="journal article" date="2019" name="Int. J. Syst. Evol. Microbiol.">
        <title>The Global Catalogue of Microorganisms (GCM) 10K type strain sequencing project: providing services to taxonomists for standard genome sequencing and annotation.</title>
        <authorList>
            <consortium name="The Broad Institute Genomics Platform"/>
            <consortium name="The Broad Institute Genome Sequencing Center for Infectious Disease"/>
            <person name="Wu L."/>
            <person name="Ma J."/>
        </authorList>
    </citation>
    <scope>NUCLEOTIDE SEQUENCE [LARGE SCALE GENOMIC DNA]</scope>
    <source>
        <strain evidence="5">CCM 7043</strain>
    </source>
</reference>
<comment type="caution">
    <text evidence="4">The sequence shown here is derived from an EMBL/GenBank/DDBJ whole genome shotgun (WGS) entry which is preliminary data.</text>
</comment>
<accession>A0ABW4ET25</accession>
<evidence type="ECO:0000313" key="5">
    <source>
        <dbReference type="Proteomes" id="UP001597114"/>
    </source>
</evidence>
<evidence type="ECO:0000313" key="4">
    <source>
        <dbReference type="EMBL" id="MFD1517510.1"/>
    </source>
</evidence>
<dbReference type="RefSeq" id="WP_344721057.1">
    <property type="nucleotide sequence ID" value="NZ_BAAAUS010000007.1"/>
</dbReference>
<protein>
    <submittedName>
        <fullName evidence="4">NmrA family NAD(P)-binding protein</fullName>
    </submittedName>
</protein>
<dbReference type="SUPFAM" id="SSF51735">
    <property type="entry name" value="NAD(P)-binding Rossmann-fold domains"/>
    <property type="match status" value="1"/>
</dbReference>
<comment type="similarity">
    <text evidence="1">Belongs to the NmrA-type oxidoreductase family.</text>
</comment>
<dbReference type="InterPro" id="IPR008030">
    <property type="entry name" value="NmrA-like"/>
</dbReference>
<keyword evidence="2" id="KW-0521">NADP</keyword>
<dbReference type="PANTHER" id="PTHR42748">
    <property type="entry name" value="NITROGEN METABOLITE REPRESSION PROTEIN NMRA FAMILY MEMBER"/>
    <property type="match status" value="1"/>
</dbReference>
<evidence type="ECO:0000259" key="3">
    <source>
        <dbReference type="Pfam" id="PF05368"/>
    </source>
</evidence>
<dbReference type="Gene3D" id="3.40.50.720">
    <property type="entry name" value="NAD(P)-binding Rossmann-like Domain"/>
    <property type="match status" value="1"/>
</dbReference>
<dbReference type="EMBL" id="JBHUCO010000009">
    <property type="protein sequence ID" value="MFD1517510.1"/>
    <property type="molecule type" value="Genomic_DNA"/>
</dbReference>
<evidence type="ECO:0000256" key="2">
    <source>
        <dbReference type="ARBA" id="ARBA00022857"/>
    </source>
</evidence>
<dbReference type="PANTHER" id="PTHR42748:SF7">
    <property type="entry name" value="NMRA LIKE REDOX SENSOR 1-RELATED"/>
    <property type="match status" value="1"/>
</dbReference>
<dbReference type="Proteomes" id="UP001597114">
    <property type="component" value="Unassembled WGS sequence"/>
</dbReference>
<gene>
    <name evidence="4" type="ORF">ACFSJD_08430</name>
</gene>
<organism evidence="4 5">
    <name type="scientific">Pseudonocardia yunnanensis</name>
    <dbReference type="NCBI Taxonomy" id="58107"/>
    <lineage>
        <taxon>Bacteria</taxon>
        <taxon>Bacillati</taxon>
        <taxon>Actinomycetota</taxon>
        <taxon>Actinomycetes</taxon>
        <taxon>Pseudonocardiales</taxon>
        <taxon>Pseudonocardiaceae</taxon>
        <taxon>Pseudonocardia</taxon>
    </lineage>
</organism>
<feature type="domain" description="NmrA-like" evidence="3">
    <location>
        <begin position="6"/>
        <end position="239"/>
    </location>
</feature>
<sequence length="287" mass="29532">MATEPTSPVLVLGATGGQGGAVLRALRDSGRAVRALVRDPDAPAAARLAASGVQLAAGGFTDRAALTGAMAGAAAAFALTTPFESGVDAEVVQGRAILGAAADARLPHLVFASVAGATSGSGVPHFESKAVVERELAGGDVPYTIVAPTYFFDNALGGEADIRAGVLTLPLPADRRLQQLDRNDLGRFVAAVLATPERYVGARIEIAGDEPTPAQMAAALAAALKRPVRHEEVPMAAIGNPDMSAMWSFLRGEGYQVDISALHRDHPEVGWTSFATWADRAFGGGTR</sequence>
<evidence type="ECO:0000256" key="1">
    <source>
        <dbReference type="ARBA" id="ARBA00006328"/>
    </source>
</evidence>
<keyword evidence="5" id="KW-1185">Reference proteome</keyword>
<name>A0ABW4ET25_9PSEU</name>
<dbReference type="InterPro" id="IPR051164">
    <property type="entry name" value="NmrA-like_oxidored"/>
</dbReference>
<dbReference type="Pfam" id="PF05368">
    <property type="entry name" value="NmrA"/>
    <property type="match status" value="1"/>
</dbReference>
<proteinExistence type="inferred from homology"/>